<accession>M0ZTA1</accession>
<dbReference type="Gramene" id="PGSC0003DMT400007607">
    <property type="protein sequence ID" value="PGSC0003DMT400007607"/>
    <property type="gene ID" value="PGSC0003DMG400002936"/>
</dbReference>
<keyword evidence="2" id="KW-1185">Reference proteome</keyword>
<dbReference type="HOGENOM" id="CLU_2642853_0_0_1"/>
<dbReference type="EnsemblPlants" id="PGSC0003DMT400007607">
    <property type="protein sequence ID" value="PGSC0003DMT400007607"/>
    <property type="gene ID" value="PGSC0003DMG400002936"/>
</dbReference>
<protein>
    <submittedName>
        <fullName evidence="1">Uncharacterized protein</fullName>
    </submittedName>
</protein>
<sequence>MAYLEGKGTENRVQGLIRNSNLPKTLSPIKEDILFLKFLPHSERGKGRKRVPLSAVAILMRISTLEKKTNFAALHLC</sequence>
<organism evidence="1 2">
    <name type="scientific">Solanum tuberosum</name>
    <name type="common">Potato</name>
    <dbReference type="NCBI Taxonomy" id="4113"/>
    <lineage>
        <taxon>Eukaryota</taxon>
        <taxon>Viridiplantae</taxon>
        <taxon>Streptophyta</taxon>
        <taxon>Embryophyta</taxon>
        <taxon>Tracheophyta</taxon>
        <taxon>Spermatophyta</taxon>
        <taxon>Magnoliopsida</taxon>
        <taxon>eudicotyledons</taxon>
        <taxon>Gunneridae</taxon>
        <taxon>Pentapetalae</taxon>
        <taxon>asterids</taxon>
        <taxon>lamiids</taxon>
        <taxon>Solanales</taxon>
        <taxon>Solanaceae</taxon>
        <taxon>Solanoideae</taxon>
        <taxon>Solaneae</taxon>
        <taxon>Solanum</taxon>
    </lineage>
</organism>
<name>M0ZTA1_SOLTU</name>
<dbReference type="PaxDb" id="4113-PGSC0003DMT400007607"/>
<evidence type="ECO:0000313" key="2">
    <source>
        <dbReference type="Proteomes" id="UP000011115"/>
    </source>
</evidence>
<dbReference type="InParanoid" id="M0ZTA1"/>
<evidence type="ECO:0000313" key="1">
    <source>
        <dbReference type="EnsemblPlants" id="PGSC0003DMT400007607"/>
    </source>
</evidence>
<reference evidence="1" key="2">
    <citation type="submission" date="2015-06" db="UniProtKB">
        <authorList>
            <consortium name="EnsemblPlants"/>
        </authorList>
    </citation>
    <scope>IDENTIFICATION</scope>
    <source>
        <strain evidence="1">DM1-3 516 R44</strain>
    </source>
</reference>
<proteinExistence type="predicted"/>
<dbReference type="AlphaFoldDB" id="M0ZTA1"/>
<reference evidence="2" key="1">
    <citation type="journal article" date="2011" name="Nature">
        <title>Genome sequence and analysis of the tuber crop potato.</title>
        <authorList>
            <consortium name="The Potato Genome Sequencing Consortium"/>
        </authorList>
    </citation>
    <scope>NUCLEOTIDE SEQUENCE [LARGE SCALE GENOMIC DNA]</scope>
    <source>
        <strain evidence="2">cv. DM1-3 516 R44</strain>
    </source>
</reference>
<dbReference type="Proteomes" id="UP000011115">
    <property type="component" value="Unassembled WGS sequence"/>
</dbReference>